<reference evidence="1 2" key="1">
    <citation type="submission" date="2019-09" db="EMBL/GenBank/DDBJ databases">
        <authorList>
            <person name="Depoorter E."/>
        </authorList>
    </citation>
    <scope>NUCLEOTIDE SEQUENCE [LARGE SCALE GENOMIC DNA]</scope>
    <source>
        <strain evidence="1">LMG 24064</strain>
    </source>
</reference>
<dbReference type="InterPro" id="IPR016156">
    <property type="entry name" value="FAD/NAD-linked_Rdtase_dimer_sf"/>
</dbReference>
<name>A0A6P2P7S0_9BURK</name>
<evidence type="ECO:0000313" key="2">
    <source>
        <dbReference type="Proteomes" id="UP000494222"/>
    </source>
</evidence>
<protein>
    <submittedName>
        <fullName evidence="1">Dihydrolipoamide dehydrogenase</fullName>
    </submittedName>
</protein>
<proteinExistence type="predicted"/>
<organism evidence="1 2">
    <name type="scientific">Burkholderia latens</name>
    <dbReference type="NCBI Taxonomy" id="488446"/>
    <lineage>
        <taxon>Bacteria</taxon>
        <taxon>Pseudomonadati</taxon>
        <taxon>Pseudomonadota</taxon>
        <taxon>Betaproteobacteria</taxon>
        <taxon>Burkholderiales</taxon>
        <taxon>Burkholderiaceae</taxon>
        <taxon>Burkholderia</taxon>
        <taxon>Burkholderia cepacia complex</taxon>
    </lineage>
</organism>
<sequence length="37" mass="3990">MGLTVDAMLAMPFHHPVVEEGIRTALRDAAAKLAVTR</sequence>
<dbReference type="AlphaFoldDB" id="A0A6P2P7S0"/>
<dbReference type="Gene3D" id="3.30.390.30">
    <property type="match status" value="1"/>
</dbReference>
<dbReference type="Proteomes" id="UP000494222">
    <property type="component" value="Unassembled WGS sequence"/>
</dbReference>
<dbReference type="EMBL" id="CABVPL010000046">
    <property type="protein sequence ID" value="VWC03058.1"/>
    <property type="molecule type" value="Genomic_DNA"/>
</dbReference>
<evidence type="ECO:0000313" key="1">
    <source>
        <dbReference type="EMBL" id="VWC03058.1"/>
    </source>
</evidence>
<accession>A0A6P2P7S0</accession>
<gene>
    <name evidence="1" type="ORF">BLA24064_04919</name>
</gene>